<dbReference type="RefSeq" id="WP_117325668.1">
    <property type="nucleotide sequence ID" value="NZ_QVTE01000014.1"/>
</dbReference>
<reference evidence="4 5" key="1">
    <citation type="submission" date="2018-08" db="EMBL/GenBank/DDBJ databases">
        <title>Bacillus chawlae sp. nov., Bacillus glennii sp. nov., and Bacillus saganii sp. nov. Isolated from the Vehicle Assembly Building at Kennedy Space Center where the Viking Spacecraft were Assembled.</title>
        <authorList>
            <person name="Seuylemezian A."/>
            <person name="Vaishampayan P."/>
        </authorList>
    </citation>
    <scope>NUCLEOTIDE SEQUENCE [LARGE SCALE GENOMIC DNA]</scope>
    <source>
        <strain evidence="4 5">V47-23a</strain>
    </source>
</reference>
<dbReference type="OrthoDB" id="9816061at2"/>
<evidence type="ECO:0000256" key="2">
    <source>
        <dbReference type="ARBA" id="ARBA00023008"/>
    </source>
</evidence>
<dbReference type="Pfam" id="PF13473">
    <property type="entry name" value="Cupredoxin_1"/>
    <property type="match status" value="1"/>
</dbReference>
<dbReference type="Proteomes" id="UP000264541">
    <property type="component" value="Unassembled WGS sequence"/>
</dbReference>
<proteinExistence type="predicted"/>
<evidence type="ECO:0000313" key="5">
    <source>
        <dbReference type="Proteomes" id="UP000264541"/>
    </source>
</evidence>
<keyword evidence="5" id="KW-1185">Reference proteome</keyword>
<evidence type="ECO:0000313" key="4">
    <source>
        <dbReference type="EMBL" id="RFU70614.1"/>
    </source>
</evidence>
<protein>
    <recommendedName>
        <fullName evidence="3">EfeO-type cupredoxin-like domain-containing protein</fullName>
    </recommendedName>
</protein>
<keyword evidence="2" id="KW-0186">Copper</keyword>
<evidence type="ECO:0000259" key="3">
    <source>
        <dbReference type="Pfam" id="PF13473"/>
    </source>
</evidence>
<evidence type="ECO:0000256" key="1">
    <source>
        <dbReference type="ARBA" id="ARBA00022723"/>
    </source>
</evidence>
<dbReference type="InterPro" id="IPR028871">
    <property type="entry name" value="BlueCu_1_BS"/>
</dbReference>
<dbReference type="GO" id="GO:0046872">
    <property type="term" value="F:metal ion binding"/>
    <property type="evidence" value="ECO:0007669"/>
    <property type="project" value="UniProtKB-KW"/>
</dbReference>
<dbReference type="InterPro" id="IPR008972">
    <property type="entry name" value="Cupredoxin"/>
</dbReference>
<sequence length="143" mass="15885">MFWFVKPLLVVAAFGSYLLFGFSLSKNVNATKEEMSGHEHHMKSNSIQIETIGTKYKPSNITVKSGENVSLILNNMDSVEHDLEIKDASIKSVKTNSPLHVHAMPNSKNTIQFTPLKAGIYEFYCTIPGHKEAGMIGVMKVTK</sequence>
<name>A0A372LST8_9BACI</name>
<gene>
    <name evidence="4" type="ORF">D0469_05630</name>
</gene>
<dbReference type="PROSITE" id="PS00196">
    <property type="entry name" value="COPPER_BLUE"/>
    <property type="match status" value="1"/>
</dbReference>
<dbReference type="PANTHER" id="PTHR38439:SF3">
    <property type="entry name" value="COPPER-RESISTANT CUPROPROTEIN COPI"/>
    <property type="match status" value="1"/>
</dbReference>
<dbReference type="SUPFAM" id="SSF49503">
    <property type="entry name" value="Cupredoxins"/>
    <property type="match status" value="1"/>
</dbReference>
<organism evidence="4 5">
    <name type="scientific">Peribacillus saganii</name>
    <dbReference type="NCBI Taxonomy" id="2303992"/>
    <lineage>
        <taxon>Bacteria</taxon>
        <taxon>Bacillati</taxon>
        <taxon>Bacillota</taxon>
        <taxon>Bacilli</taxon>
        <taxon>Bacillales</taxon>
        <taxon>Bacillaceae</taxon>
        <taxon>Peribacillus</taxon>
    </lineage>
</organism>
<dbReference type="Gene3D" id="2.60.40.420">
    <property type="entry name" value="Cupredoxins - blue copper proteins"/>
    <property type="match status" value="1"/>
</dbReference>
<dbReference type="InterPro" id="IPR033138">
    <property type="entry name" value="Cu_oxidase_CS"/>
</dbReference>
<comment type="caution">
    <text evidence="4">The sequence shown here is derived from an EMBL/GenBank/DDBJ whole genome shotgun (WGS) entry which is preliminary data.</text>
</comment>
<accession>A0A372LST8</accession>
<dbReference type="InterPro" id="IPR050845">
    <property type="entry name" value="Cu-binding_ET"/>
</dbReference>
<dbReference type="PROSITE" id="PS00079">
    <property type="entry name" value="MULTICOPPER_OXIDASE1"/>
    <property type="match status" value="1"/>
</dbReference>
<dbReference type="EMBL" id="QVTE01000014">
    <property type="protein sequence ID" value="RFU70614.1"/>
    <property type="molecule type" value="Genomic_DNA"/>
</dbReference>
<dbReference type="InterPro" id="IPR028096">
    <property type="entry name" value="EfeO_Cupredoxin"/>
</dbReference>
<dbReference type="PANTHER" id="PTHR38439">
    <property type="entry name" value="AURACYANIN-B"/>
    <property type="match status" value="1"/>
</dbReference>
<keyword evidence="1" id="KW-0479">Metal-binding</keyword>
<feature type="domain" description="EfeO-type cupredoxin-like" evidence="3">
    <location>
        <begin position="38"/>
        <end position="135"/>
    </location>
</feature>
<dbReference type="AlphaFoldDB" id="A0A372LST8"/>